<sequence length="53" mass="5936">MDKSLPDDVIRLVIAARKVAYDPSPCRAALKQLDKAAEAFADRVPWEDEDVHV</sequence>
<keyword evidence="4" id="KW-1185">Reference proteome</keyword>
<reference evidence="2 4" key="2">
    <citation type="submission" date="2020-02" db="EMBL/GenBank/DDBJ databases">
        <title>Genome sequence of Parvularcula flava strain NH6-79.</title>
        <authorList>
            <person name="Abdul Karim M.H."/>
            <person name="Lam M.Q."/>
            <person name="Chen S.J."/>
            <person name="Yahya A."/>
            <person name="Shahir S."/>
            <person name="Shamsir M.S."/>
            <person name="Chong C.S."/>
        </authorList>
    </citation>
    <scope>NUCLEOTIDE SEQUENCE [LARGE SCALE GENOMIC DNA]</scope>
    <source>
        <strain evidence="2 4">NH6-79</strain>
    </source>
</reference>
<reference evidence="1" key="3">
    <citation type="submission" date="2020-09" db="EMBL/GenBank/DDBJ databases">
        <authorList>
            <person name="Sun Q."/>
            <person name="Zhou Y."/>
        </authorList>
    </citation>
    <scope>NUCLEOTIDE SEQUENCE</scope>
    <source>
        <strain evidence="1">CGMCC 1.14984</strain>
    </source>
</reference>
<dbReference type="EMBL" id="BMGZ01000003">
    <property type="protein sequence ID" value="GGH99945.1"/>
    <property type="molecule type" value="Genomic_DNA"/>
</dbReference>
<organism evidence="1 3">
    <name type="scientific">Aquisalinus luteolus</name>
    <dbReference type="NCBI Taxonomy" id="1566827"/>
    <lineage>
        <taxon>Bacteria</taxon>
        <taxon>Pseudomonadati</taxon>
        <taxon>Pseudomonadota</taxon>
        <taxon>Alphaproteobacteria</taxon>
        <taxon>Parvularculales</taxon>
        <taxon>Parvularculaceae</taxon>
        <taxon>Aquisalinus</taxon>
    </lineage>
</organism>
<evidence type="ECO:0000313" key="1">
    <source>
        <dbReference type="EMBL" id="GGH99945.1"/>
    </source>
</evidence>
<dbReference type="EMBL" id="VCJR02000003">
    <property type="protein sequence ID" value="NHK29213.1"/>
    <property type="molecule type" value="Genomic_DNA"/>
</dbReference>
<protein>
    <submittedName>
        <fullName evidence="1">Uncharacterized protein</fullName>
    </submittedName>
</protein>
<name>A0A8J3EPV7_9PROT</name>
<evidence type="ECO:0000313" key="3">
    <source>
        <dbReference type="Proteomes" id="UP000621856"/>
    </source>
</evidence>
<dbReference type="Proteomes" id="UP000621856">
    <property type="component" value="Unassembled WGS sequence"/>
</dbReference>
<accession>A0A8J3EPV7</accession>
<evidence type="ECO:0000313" key="2">
    <source>
        <dbReference type="EMBL" id="NHK29213.1"/>
    </source>
</evidence>
<reference evidence="1" key="1">
    <citation type="journal article" date="2014" name="Int. J. Syst. Evol. Microbiol.">
        <title>Complete genome sequence of Corynebacterium casei LMG S-19264T (=DSM 44701T), isolated from a smear-ripened cheese.</title>
        <authorList>
            <consortium name="US DOE Joint Genome Institute (JGI-PGF)"/>
            <person name="Walter F."/>
            <person name="Albersmeier A."/>
            <person name="Kalinowski J."/>
            <person name="Ruckert C."/>
        </authorList>
    </citation>
    <scope>NUCLEOTIDE SEQUENCE</scope>
    <source>
        <strain evidence="1">CGMCC 1.14984</strain>
    </source>
</reference>
<dbReference type="Proteomes" id="UP000818603">
    <property type="component" value="Unassembled WGS sequence"/>
</dbReference>
<dbReference type="AlphaFoldDB" id="A0A8J3EPV7"/>
<dbReference type="RefSeq" id="WP_155142013.1">
    <property type="nucleotide sequence ID" value="NZ_BMGZ01000003.1"/>
</dbReference>
<evidence type="ECO:0000313" key="4">
    <source>
        <dbReference type="Proteomes" id="UP000818603"/>
    </source>
</evidence>
<gene>
    <name evidence="2" type="ORF">FF098_014935</name>
    <name evidence="1" type="ORF">GCM10011355_27080</name>
</gene>
<proteinExistence type="predicted"/>
<comment type="caution">
    <text evidence="1">The sequence shown here is derived from an EMBL/GenBank/DDBJ whole genome shotgun (WGS) entry which is preliminary data.</text>
</comment>